<feature type="compositionally biased region" description="Polar residues" evidence="2">
    <location>
        <begin position="287"/>
        <end position="299"/>
    </location>
</feature>
<dbReference type="GO" id="GO:0051225">
    <property type="term" value="P:spindle assembly"/>
    <property type="evidence" value="ECO:0007669"/>
    <property type="project" value="TreeGrafter"/>
</dbReference>
<protein>
    <submittedName>
        <fullName evidence="3">AUGMIN subunit 8</fullName>
    </submittedName>
</protein>
<dbReference type="AlphaFoldDB" id="A0AAQ3JNG7"/>
<accession>A0AAQ3JNG7</accession>
<organism evidence="3 4">
    <name type="scientific">Canna indica</name>
    <name type="common">Indian-shot</name>
    <dbReference type="NCBI Taxonomy" id="4628"/>
    <lineage>
        <taxon>Eukaryota</taxon>
        <taxon>Viridiplantae</taxon>
        <taxon>Streptophyta</taxon>
        <taxon>Embryophyta</taxon>
        <taxon>Tracheophyta</taxon>
        <taxon>Spermatophyta</taxon>
        <taxon>Magnoliopsida</taxon>
        <taxon>Liliopsida</taxon>
        <taxon>Zingiberales</taxon>
        <taxon>Cannaceae</taxon>
        <taxon>Canna</taxon>
    </lineage>
</organism>
<evidence type="ECO:0000256" key="2">
    <source>
        <dbReference type="SAM" id="MobiDB-lite"/>
    </source>
</evidence>
<comment type="similarity">
    <text evidence="1">Belongs to the QWRF family.</text>
</comment>
<dbReference type="Pfam" id="PF04484">
    <property type="entry name" value="QWRF"/>
    <property type="match status" value="1"/>
</dbReference>
<dbReference type="GO" id="GO:0008017">
    <property type="term" value="F:microtubule binding"/>
    <property type="evidence" value="ECO:0007669"/>
    <property type="project" value="TreeGrafter"/>
</dbReference>
<dbReference type="GO" id="GO:0005880">
    <property type="term" value="C:nuclear microtubule"/>
    <property type="evidence" value="ECO:0007669"/>
    <property type="project" value="TreeGrafter"/>
</dbReference>
<feature type="region of interest" description="Disordered" evidence="2">
    <location>
        <begin position="1"/>
        <end position="41"/>
    </location>
</feature>
<reference evidence="3 4" key="1">
    <citation type="submission" date="2023-10" db="EMBL/GenBank/DDBJ databases">
        <title>Chromosome-scale genome assembly provides insights into flower coloration mechanisms of Canna indica.</title>
        <authorList>
            <person name="Li C."/>
        </authorList>
    </citation>
    <scope>NUCLEOTIDE SEQUENCE [LARGE SCALE GENOMIC DNA]</scope>
    <source>
        <tissue evidence="3">Flower</tissue>
    </source>
</reference>
<dbReference type="Proteomes" id="UP001327560">
    <property type="component" value="Chromosome 1"/>
</dbReference>
<feature type="region of interest" description="Disordered" evidence="2">
    <location>
        <begin position="269"/>
        <end position="299"/>
    </location>
</feature>
<name>A0AAQ3JNG7_9LILI</name>
<dbReference type="GO" id="GO:0005737">
    <property type="term" value="C:cytoplasm"/>
    <property type="evidence" value="ECO:0007669"/>
    <property type="project" value="TreeGrafter"/>
</dbReference>
<feature type="region of interest" description="Disordered" evidence="2">
    <location>
        <begin position="54"/>
        <end position="152"/>
    </location>
</feature>
<gene>
    <name evidence="3" type="ORF">Cni_G00820</name>
</gene>
<dbReference type="PANTHER" id="PTHR31807">
    <property type="entry name" value="AUGMIN FAMILY MEMBER"/>
    <property type="match status" value="1"/>
</dbReference>
<dbReference type="EMBL" id="CP136890">
    <property type="protein sequence ID" value="WOK92129.1"/>
    <property type="molecule type" value="Genomic_DNA"/>
</dbReference>
<feature type="compositionally biased region" description="Low complexity" evidence="2">
    <location>
        <begin position="104"/>
        <end position="147"/>
    </location>
</feature>
<evidence type="ECO:0000313" key="3">
    <source>
        <dbReference type="EMBL" id="WOK92129.1"/>
    </source>
</evidence>
<evidence type="ECO:0000256" key="1">
    <source>
        <dbReference type="ARBA" id="ARBA00010016"/>
    </source>
</evidence>
<feature type="compositionally biased region" description="Polar residues" evidence="2">
    <location>
        <begin position="69"/>
        <end position="79"/>
    </location>
</feature>
<dbReference type="InterPro" id="IPR007573">
    <property type="entry name" value="QWRF"/>
</dbReference>
<dbReference type="PANTHER" id="PTHR31807:SF37">
    <property type="entry name" value="HAUS AUGMIN-LIKE COMPLEX SUBUNIT 8"/>
    <property type="match status" value="1"/>
</dbReference>
<sequence>MDISKPPGAMALQKIDQREDNARPPFFPSEKNNAIHATRKPRVIASRYKDGISSALVSRPSTPKRCPSPNATCTFSSPGMSLPKRAQSAERRRPMTPTLRVSAPSSPSRPSTLSSPSRPSTPSSPSKPSTPSSPSRLSTPSSPSSRSMTPVLDATTGTHKATQRLLGNRPMEGLWPSMRSLSSSLQSEALTVSISKIEKLAVHPSSDKIIKSLANVVTERKRTPFKGRNTSDQLENSKPAENPNTRVIEQHRWPGMISGKLSANVSSRSVDQSDKICRSASPRAVSPTKTKPSSDGTTTLAQLTSGEVAEQLLNNGGGKVEQDMNSLANSSLPSDRYPVVLRPIRTQSSPIPVLHRPSSPTKVLSSLSTTRGMLSPSWTRPSTPTTPFSATSRGSCMSSVFNYNIDIRKGKKNASYIENAHQLRLLYNVSLQWHFVNAQADKILAIQKIMTENVLCSVWNRYTELRDSVIVKRIDVQHLQQEMKLYSILKEHMAYLEHFASVQKVHYSALSGAAKGVKASTLRVPIRGGARADVVHLKNVVNSAINIMQSMSSSINYLLSKVEDTKSLVSELSAITAREKFMLDDCRELLDLVAAMQVQESSLRTHIIQHRQDSPKLD</sequence>
<proteinExistence type="inferred from homology"/>
<keyword evidence="4" id="KW-1185">Reference proteome</keyword>
<evidence type="ECO:0000313" key="4">
    <source>
        <dbReference type="Proteomes" id="UP001327560"/>
    </source>
</evidence>